<dbReference type="Gene3D" id="3.40.50.1110">
    <property type="entry name" value="SGNH hydrolase"/>
    <property type="match status" value="1"/>
</dbReference>
<sequence length="213" mass="23299">MLSFAWKLNCRSVCRLIIVSLLMLTGTAHSAAKTILVLGDSISAEYGLVRGQGWVKLLENKLEANGHTFKVFNASISGETTAGGKSRIEDLLNKHQPQIVIIELGGNDALRGLSLQASRENLLYIVSSAKKAHAKVLLTGIQIPPNYGPDYSKSFTAMFKTISKDEKIPLVPFIFEGFADQPAMFQTDRIHPTAQAQPIMLGNIWPLLAPLLK</sequence>
<evidence type="ECO:0000259" key="2">
    <source>
        <dbReference type="Pfam" id="PF13472"/>
    </source>
</evidence>
<comment type="caution">
    <text evidence="3">The sequence shown here is derived from an EMBL/GenBank/DDBJ whole genome shotgun (WGS) entry which is preliminary data.</text>
</comment>
<evidence type="ECO:0000313" key="4">
    <source>
        <dbReference type="Proteomes" id="UP000612361"/>
    </source>
</evidence>
<gene>
    <name evidence="3" type="ORF">H8K47_05890</name>
</gene>
<dbReference type="InterPro" id="IPR036514">
    <property type="entry name" value="SGNH_hydro_sf"/>
</dbReference>
<dbReference type="SUPFAM" id="SSF52266">
    <property type="entry name" value="SGNH hydrolase"/>
    <property type="match status" value="1"/>
</dbReference>
<organism evidence="3 4">
    <name type="scientific">Undibacterium rugosum</name>
    <dbReference type="NCBI Taxonomy" id="2762291"/>
    <lineage>
        <taxon>Bacteria</taxon>
        <taxon>Pseudomonadati</taxon>
        <taxon>Pseudomonadota</taxon>
        <taxon>Betaproteobacteria</taxon>
        <taxon>Burkholderiales</taxon>
        <taxon>Oxalobacteraceae</taxon>
        <taxon>Undibacterium</taxon>
    </lineage>
</organism>
<keyword evidence="1" id="KW-0732">Signal</keyword>
<dbReference type="AlphaFoldDB" id="A0A923I1Q0"/>
<dbReference type="PANTHER" id="PTHR30383:SF24">
    <property type="entry name" value="THIOESTERASE 1_PROTEASE 1_LYSOPHOSPHOLIPASE L1"/>
    <property type="match status" value="1"/>
</dbReference>
<dbReference type="Pfam" id="PF13472">
    <property type="entry name" value="Lipase_GDSL_2"/>
    <property type="match status" value="1"/>
</dbReference>
<dbReference type="PANTHER" id="PTHR30383">
    <property type="entry name" value="THIOESTERASE 1/PROTEASE 1/LYSOPHOSPHOLIPASE L1"/>
    <property type="match status" value="1"/>
</dbReference>
<dbReference type="InterPro" id="IPR013830">
    <property type="entry name" value="SGNH_hydro"/>
</dbReference>
<dbReference type="CDD" id="cd01822">
    <property type="entry name" value="Lysophospholipase_L1_like"/>
    <property type="match status" value="1"/>
</dbReference>
<keyword evidence="4" id="KW-1185">Reference proteome</keyword>
<dbReference type="Proteomes" id="UP000612361">
    <property type="component" value="Unassembled WGS sequence"/>
</dbReference>
<feature type="domain" description="SGNH hydrolase-type esterase" evidence="2">
    <location>
        <begin position="37"/>
        <end position="195"/>
    </location>
</feature>
<name>A0A923I1Q0_9BURK</name>
<accession>A0A923I1Q0</accession>
<dbReference type="EMBL" id="JACOGG010000005">
    <property type="protein sequence ID" value="MBC3934887.1"/>
    <property type="molecule type" value="Genomic_DNA"/>
</dbReference>
<evidence type="ECO:0000313" key="3">
    <source>
        <dbReference type="EMBL" id="MBC3934887.1"/>
    </source>
</evidence>
<reference evidence="3" key="1">
    <citation type="submission" date="2020-08" db="EMBL/GenBank/DDBJ databases">
        <title>Novel species isolated from subtropical streams in China.</title>
        <authorList>
            <person name="Lu H."/>
        </authorList>
    </citation>
    <scope>NUCLEOTIDE SEQUENCE</scope>
    <source>
        <strain evidence="3">CY7W</strain>
    </source>
</reference>
<dbReference type="InterPro" id="IPR051532">
    <property type="entry name" value="Ester_Hydrolysis_Enzymes"/>
</dbReference>
<feature type="chain" id="PRO_5037908433" evidence="1">
    <location>
        <begin position="31"/>
        <end position="213"/>
    </location>
</feature>
<proteinExistence type="predicted"/>
<protein>
    <submittedName>
        <fullName evidence="3">Arylesterase</fullName>
    </submittedName>
</protein>
<evidence type="ECO:0000256" key="1">
    <source>
        <dbReference type="SAM" id="SignalP"/>
    </source>
</evidence>
<feature type="signal peptide" evidence="1">
    <location>
        <begin position="1"/>
        <end position="30"/>
    </location>
</feature>
<dbReference type="GO" id="GO:0004622">
    <property type="term" value="F:phosphatidylcholine lysophospholipase activity"/>
    <property type="evidence" value="ECO:0007669"/>
    <property type="project" value="TreeGrafter"/>
</dbReference>